<keyword evidence="2 7" id="KW-0732">Signal</keyword>
<dbReference type="OrthoDB" id="2491264at2"/>
<dbReference type="Pfam" id="PF13416">
    <property type="entry name" value="SBP_bac_8"/>
    <property type="match status" value="1"/>
</dbReference>
<dbReference type="PANTHER" id="PTHR43649">
    <property type="entry name" value="ARABINOSE-BINDING PROTEIN-RELATED"/>
    <property type="match status" value="1"/>
</dbReference>
<keyword evidence="3" id="KW-0472">Membrane</keyword>
<comment type="caution">
    <text evidence="8">The sequence shown here is derived from an EMBL/GenBank/DDBJ whole genome shotgun (WGS) entry which is preliminary data.</text>
</comment>
<evidence type="ECO:0000256" key="2">
    <source>
        <dbReference type="ARBA" id="ARBA00022729"/>
    </source>
</evidence>
<name>A0A9X5GQX3_9FIRM</name>
<dbReference type="RefSeq" id="WP_160558647.1">
    <property type="nucleotide sequence ID" value="NZ_QZDT01000002.1"/>
</dbReference>
<keyword evidence="4" id="KW-0564">Palmitate</keyword>
<dbReference type="SUPFAM" id="SSF53850">
    <property type="entry name" value="Periplasmic binding protein-like II"/>
    <property type="match status" value="1"/>
</dbReference>
<evidence type="ECO:0000256" key="3">
    <source>
        <dbReference type="ARBA" id="ARBA00023136"/>
    </source>
</evidence>
<evidence type="ECO:0000313" key="8">
    <source>
        <dbReference type="EMBL" id="NBJ91571.1"/>
    </source>
</evidence>
<dbReference type="PANTHER" id="PTHR43649:SF33">
    <property type="entry name" value="POLYGALACTURONAN_RHAMNOGALACTURONAN-BINDING PROTEIN YTCQ"/>
    <property type="match status" value="1"/>
</dbReference>
<keyword evidence="1" id="KW-1003">Cell membrane</keyword>
<protein>
    <submittedName>
        <fullName evidence="8">Extracellular solute-binding protein</fullName>
    </submittedName>
</protein>
<dbReference type="EMBL" id="QZDT01000002">
    <property type="protein sequence ID" value="NBJ91571.1"/>
    <property type="molecule type" value="Genomic_DNA"/>
</dbReference>
<feature type="signal peptide" evidence="7">
    <location>
        <begin position="1"/>
        <end position="21"/>
    </location>
</feature>
<keyword evidence="5" id="KW-0449">Lipoprotein</keyword>
<proteinExistence type="predicted"/>
<evidence type="ECO:0000256" key="5">
    <source>
        <dbReference type="ARBA" id="ARBA00023288"/>
    </source>
</evidence>
<evidence type="ECO:0000256" key="6">
    <source>
        <dbReference type="SAM" id="MobiDB-lite"/>
    </source>
</evidence>
<feature type="chain" id="PRO_5040879569" evidence="7">
    <location>
        <begin position="22"/>
        <end position="561"/>
    </location>
</feature>
<feature type="compositionally biased region" description="Low complexity" evidence="6">
    <location>
        <begin position="51"/>
        <end position="62"/>
    </location>
</feature>
<dbReference type="InterPro" id="IPR050490">
    <property type="entry name" value="Bact_solute-bd_prot1"/>
</dbReference>
<dbReference type="InterPro" id="IPR006059">
    <property type="entry name" value="SBP"/>
</dbReference>
<dbReference type="AlphaFoldDB" id="A0A9X5GQX3"/>
<evidence type="ECO:0000256" key="4">
    <source>
        <dbReference type="ARBA" id="ARBA00023139"/>
    </source>
</evidence>
<reference evidence="8" key="1">
    <citation type="submission" date="2018-09" db="EMBL/GenBank/DDBJ databases">
        <title>Murine metabolic-syndrome-specific gut microbial biobank.</title>
        <authorList>
            <person name="Liu C."/>
        </authorList>
    </citation>
    <scope>NUCLEOTIDE SEQUENCE</scope>
    <source>
        <strain evidence="8">D42-62</strain>
    </source>
</reference>
<evidence type="ECO:0000256" key="7">
    <source>
        <dbReference type="SAM" id="SignalP"/>
    </source>
</evidence>
<feature type="region of interest" description="Disordered" evidence="6">
    <location>
        <begin position="24"/>
        <end position="71"/>
    </location>
</feature>
<sequence length="561" mass="62058">MKKSKLLSLILTASLSVTMLAGCGNSGNDSQTDANPPAEQGDDASAKTDAGQETETSQTEGETTAEGEDAESMYAGEDPLKIAVYYSDNSTLPFKEDWLTVKAMEEKYNVDVSWEIIPIADYNTKVSLALNTGTNAPDVILYQTTVGENASLALNGALVPVSDYEQWTPNFTERVKEFGLEDAVEAKKLQDGKLYYMPSLTDKPFYDGGLILREDFLEAKGLSEPKTFDDLYEILKAYKEENPDSYPLTILAGPRVLYRMTMPSFGISVGKNSSSGTSVLSWDYENNKYFAAATSDELKEYLTFFHKLYEEGLLDPEMADPIDSDTWSQKMATGYSCATYAYYDQIGGVESAAAQEGFKLQMYAPLEGPSGAHHQPKSSLGSGIMFPAATAKRDDFERIVRTIDAMFFSEEAAKIWCLGIEGETYTESGDTITYSDEILNAADGVYKYMQVQYGCGSDVTQMVWYNAREMSKYDENYAKINEQVAAMDNAIQDIPPSVDFDDLQAEDASSLQTPLADNLEVWLDGFLTGSKSLETDWDAYVGEMNNLQIDSFCQMYNDALK</sequence>
<evidence type="ECO:0000256" key="1">
    <source>
        <dbReference type="ARBA" id="ARBA00022475"/>
    </source>
</evidence>
<organism evidence="8 9">
    <name type="scientific">Parablautia muri</name>
    <dbReference type="NCBI Taxonomy" id="2320879"/>
    <lineage>
        <taxon>Bacteria</taxon>
        <taxon>Bacillati</taxon>
        <taxon>Bacillota</taxon>
        <taxon>Clostridia</taxon>
        <taxon>Lachnospirales</taxon>
        <taxon>Lachnospiraceae</taxon>
        <taxon>Parablautia</taxon>
    </lineage>
</organism>
<gene>
    <name evidence="8" type="ORF">D5281_02935</name>
</gene>
<dbReference type="Proteomes" id="UP001154420">
    <property type="component" value="Unassembled WGS sequence"/>
</dbReference>
<accession>A0A9X5GQX3</accession>
<dbReference type="Gene3D" id="3.40.190.10">
    <property type="entry name" value="Periplasmic binding protein-like II"/>
    <property type="match status" value="2"/>
</dbReference>
<evidence type="ECO:0000313" key="9">
    <source>
        <dbReference type="Proteomes" id="UP001154420"/>
    </source>
</evidence>
<keyword evidence="9" id="KW-1185">Reference proteome</keyword>
<dbReference type="PROSITE" id="PS51257">
    <property type="entry name" value="PROKAR_LIPOPROTEIN"/>
    <property type="match status" value="1"/>
</dbReference>